<organism evidence="2 3">
    <name type="scientific">Zoogloea ramigera</name>
    <dbReference type="NCBI Taxonomy" id="350"/>
    <lineage>
        <taxon>Bacteria</taxon>
        <taxon>Pseudomonadati</taxon>
        <taxon>Pseudomonadota</taxon>
        <taxon>Betaproteobacteria</taxon>
        <taxon>Rhodocyclales</taxon>
        <taxon>Zoogloeaceae</taxon>
        <taxon>Zoogloea</taxon>
    </lineage>
</organism>
<reference evidence="2 3" key="1">
    <citation type="submission" date="2019-06" db="EMBL/GenBank/DDBJ databases">
        <title>Whole genome shotgun sequence of Zoogloea ramigera NBRC 15342.</title>
        <authorList>
            <person name="Hosoyama A."/>
            <person name="Uohara A."/>
            <person name="Ohji S."/>
            <person name="Ichikawa N."/>
        </authorList>
    </citation>
    <scope>NUCLEOTIDE SEQUENCE [LARGE SCALE GENOMIC DNA]</scope>
    <source>
        <strain evidence="2 3">NBRC 15342</strain>
    </source>
</reference>
<evidence type="ECO:0000313" key="3">
    <source>
        <dbReference type="Proteomes" id="UP000318422"/>
    </source>
</evidence>
<comment type="caution">
    <text evidence="2">The sequence shown here is derived from an EMBL/GenBank/DDBJ whole genome shotgun (WGS) entry which is preliminary data.</text>
</comment>
<dbReference type="InterPro" id="IPR011990">
    <property type="entry name" value="TPR-like_helical_dom_sf"/>
</dbReference>
<dbReference type="Proteomes" id="UP000318422">
    <property type="component" value="Unassembled WGS sequence"/>
</dbReference>
<dbReference type="Gene3D" id="1.25.40.10">
    <property type="entry name" value="Tetratricopeptide repeat domain"/>
    <property type="match status" value="1"/>
</dbReference>
<protein>
    <submittedName>
        <fullName evidence="2">Uncharacterized protein</fullName>
    </submittedName>
</protein>
<dbReference type="AlphaFoldDB" id="A0A4Y4CT34"/>
<feature type="chain" id="PRO_5021406016" evidence="1">
    <location>
        <begin position="29"/>
        <end position="245"/>
    </location>
</feature>
<name>A0A4Y4CT34_ZOORA</name>
<keyword evidence="3" id="KW-1185">Reference proteome</keyword>
<proteinExistence type="predicted"/>
<dbReference type="SUPFAM" id="SSF48452">
    <property type="entry name" value="TPR-like"/>
    <property type="match status" value="1"/>
</dbReference>
<dbReference type="EMBL" id="BJNV01000036">
    <property type="protein sequence ID" value="GEC96125.1"/>
    <property type="molecule type" value="Genomic_DNA"/>
</dbReference>
<evidence type="ECO:0000313" key="2">
    <source>
        <dbReference type="EMBL" id="GEC96125.1"/>
    </source>
</evidence>
<keyword evidence="1" id="KW-0732">Signal</keyword>
<dbReference type="RefSeq" id="WP_170182951.1">
    <property type="nucleotide sequence ID" value="NZ_BJNV01000036.1"/>
</dbReference>
<sequence length="245" mass="26929">MISANKMRAACFAVTAAALAAMSGPAAAMSPLTPVEWSTLPDYCKAWILRSGYKQIVPPSNTLPLSWANSMPNIYGLAGPHHFCMGLVYLERAKIGKARYQQAIGELTYSQSEMEPGEPGYPYATSYVATAYYRSGDRARASSLWQGCIQAQPQNRLCYLSMADALFSEKRFKEALELLLKYDEMKDGEYPDAEHFIARALYENKRYAEALTHAERASELGYPSSGLRDKLRAIAGGRSGAGAKP</sequence>
<feature type="signal peptide" evidence="1">
    <location>
        <begin position="1"/>
        <end position="28"/>
    </location>
</feature>
<accession>A0A4Y4CT34</accession>
<evidence type="ECO:0000256" key="1">
    <source>
        <dbReference type="SAM" id="SignalP"/>
    </source>
</evidence>
<gene>
    <name evidence="2" type="ORF">ZRA01_21980</name>
</gene>